<protein>
    <submittedName>
        <fullName evidence="2">Uncharacterized protein</fullName>
    </submittedName>
</protein>
<evidence type="ECO:0000313" key="2">
    <source>
        <dbReference type="EMBL" id="VVC39045.1"/>
    </source>
</evidence>
<reference evidence="2 3" key="1">
    <citation type="submission" date="2019-08" db="EMBL/GenBank/DDBJ databases">
        <authorList>
            <person name="Alioto T."/>
            <person name="Alioto T."/>
            <person name="Gomez Garrido J."/>
        </authorList>
    </citation>
    <scope>NUCLEOTIDE SEQUENCE [LARGE SCALE GENOMIC DNA]</scope>
</reference>
<dbReference type="Proteomes" id="UP000325440">
    <property type="component" value="Unassembled WGS sequence"/>
</dbReference>
<evidence type="ECO:0000256" key="1">
    <source>
        <dbReference type="SAM" id="MobiDB-lite"/>
    </source>
</evidence>
<name>A0A5E4N362_9HEMI</name>
<keyword evidence="3" id="KW-1185">Reference proteome</keyword>
<evidence type="ECO:0000313" key="3">
    <source>
        <dbReference type="Proteomes" id="UP000325440"/>
    </source>
</evidence>
<dbReference type="EMBL" id="CABPRJ010001573">
    <property type="protein sequence ID" value="VVC39045.1"/>
    <property type="molecule type" value="Genomic_DNA"/>
</dbReference>
<dbReference type="OrthoDB" id="6630744at2759"/>
<feature type="region of interest" description="Disordered" evidence="1">
    <location>
        <begin position="135"/>
        <end position="155"/>
    </location>
</feature>
<organism evidence="2 3">
    <name type="scientific">Cinara cedri</name>
    <dbReference type="NCBI Taxonomy" id="506608"/>
    <lineage>
        <taxon>Eukaryota</taxon>
        <taxon>Metazoa</taxon>
        <taxon>Ecdysozoa</taxon>
        <taxon>Arthropoda</taxon>
        <taxon>Hexapoda</taxon>
        <taxon>Insecta</taxon>
        <taxon>Pterygota</taxon>
        <taxon>Neoptera</taxon>
        <taxon>Paraneoptera</taxon>
        <taxon>Hemiptera</taxon>
        <taxon>Sternorrhyncha</taxon>
        <taxon>Aphidomorpha</taxon>
        <taxon>Aphidoidea</taxon>
        <taxon>Aphididae</taxon>
        <taxon>Lachninae</taxon>
        <taxon>Cinara</taxon>
    </lineage>
</organism>
<dbReference type="AlphaFoldDB" id="A0A5E4N362"/>
<sequence length="155" mass="17819">MGVWTTFEWLSDSQNEPQPTNDIKTILFRTQNIDDSGNITLNDIIPEHEKDNFLEWSETKLPNNDEGYKQFNTFINGNCMDAMNYMSTFFSIVEKSMDINFEFHSATTMYSQYCPENIFDIKSAVKLMSVVRDKQKKREPGSKNVVIGSSSSGNK</sequence>
<proteinExistence type="predicted"/>
<gene>
    <name evidence="2" type="ORF">CINCED_3A015203</name>
</gene>
<accession>A0A5E4N362</accession>